<dbReference type="GO" id="GO:0019143">
    <property type="term" value="F:3-deoxy-manno-octulosonate-8-phosphatase activity"/>
    <property type="evidence" value="ECO:0007669"/>
    <property type="project" value="UniProtKB-EC"/>
</dbReference>
<dbReference type="InterPro" id="IPR010023">
    <property type="entry name" value="KdsC_fam"/>
</dbReference>
<keyword evidence="4 7" id="KW-0479">Metal-binding</keyword>
<dbReference type="KEGG" id="lfp:Y981_09305"/>
<keyword evidence="5 8" id="KW-0378">Hydrolase</keyword>
<dbReference type="SFLD" id="SFLDG01138">
    <property type="entry name" value="C1.6.2:_Deoxy-d-mannose-octulo"/>
    <property type="match status" value="1"/>
</dbReference>
<dbReference type="SFLD" id="SFLDS00003">
    <property type="entry name" value="Haloacid_Dehalogenase"/>
    <property type="match status" value="1"/>
</dbReference>
<evidence type="ECO:0000256" key="5">
    <source>
        <dbReference type="ARBA" id="ARBA00022801"/>
    </source>
</evidence>
<dbReference type="RefSeq" id="WP_014961568.1">
    <property type="nucleotide sequence ID" value="NZ_CP007243.1"/>
</dbReference>
<dbReference type="SUPFAM" id="SSF56784">
    <property type="entry name" value="HAD-like"/>
    <property type="match status" value="1"/>
</dbReference>
<dbReference type="PANTHER" id="PTHR21485">
    <property type="entry name" value="HAD SUPERFAMILY MEMBERS CMAS AND KDSC"/>
    <property type="match status" value="1"/>
</dbReference>
<dbReference type="SFLD" id="SFLDG01136">
    <property type="entry name" value="C1.6:_Phosphoserine_Phosphatas"/>
    <property type="match status" value="1"/>
</dbReference>
<dbReference type="PANTHER" id="PTHR21485:SF3">
    <property type="entry name" value="N-ACYLNEURAMINATE CYTIDYLYLTRANSFERASE"/>
    <property type="match status" value="1"/>
</dbReference>
<reference evidence="9" key="1">
    <citation type="submission" date="2014-02" db="EMBL/GenBank/DDBJ databases">
        <title>Complete genome sequence and comparative genomic analysis of the nitrogen-fixing bacterium Leptospirillum ferriphilum YSK.</title>
        <authorList>
            <person name="Guo X."/>
            <person name="Yin H."/>
            <person name="Liang Y."/>
            <person name="Hu Q."/>
            <person name="Ma L."/>
            <person name="Xiao Y."/>
            <person name="Zhang X."/>
            <person name="Qiu G."/>
            <person name="Liu X."/>
        </authorList>
    </citation>
    <scope>NUCLEOTIDE SEQUENCE [LARGE SCALE GENOMIC DNA]</scope>
    <source>
        <strain evidence="9">YSK</strain>
    </source>
</reference>
<dbReference type="InterPro" id="IPR023214">
    <property type="entry name" value="HAD_sf"/>
</dbReference>
<proteinExistence type="inferred from homology"/>
<dbReference type="CDD" id="cd01630">
    <property type="entry name" value="HAD_KDO-like"/>
    <property type="match status" value="1"/>
</dbReference>
<feature type="binding site" evidence="7">
    <location>
        <position position="114"/>
    </location>
    <ligand>
        <name>Mg(2+)</name>
        <dbReference type="ChEBI" id="CHEBI:18420"/>
    </ligand>
</feature>
<comment type="subunit">
    <text evidence="3">Homotetramer.</text>
</comment>
<comment type="cofactor">
    <cofactor evidence="1 7">
        <name>Mg(2+)</name>
        <dbReference type="ChEBI" id="CHEBI:18420"/>
    </cofactor>
</comment>
<evidence type="ECO:0000256" key="3">
    <source>
        <dbReference type="ARBA" id="ARBA00011881"/>
    </source>
</evidence>
<sequence length="182" mass="19914">MGASPSPEVLRKLRLIRGVVLDADGILTDGTVFYGDGSEQKAFHIRDGHGLVLMKRLGLFLGVISGRTSEGLARRLDELGIPDRFLGVREKSPCLEELVSRWGIPVESLLYMGDDVVDLSVMRSSGIAVTVPEAPFALRREAHWVTRAPGGRGAVREVSDWICFCRTGDSSFLFSGLRRGTQ</sequence>
<dbReference type="Proteomes" id="UP000027059">
    <property type="component" value="Chromosome"/>
</dbReference>
<keyword evidence="9" id="KW-1185">Reference proteome</keyword>
<evidence type="ECO:0000256" key="7">
    <source>
        <dbReference type="PIRSR" id="PIRSR006118-2"/>
    </source>
</evidence>
<dbReference type="GO" id="GO:0008781">
    <property type="term" value="F:N-acylneuraminate cytidylyltransferase activity"/>
    <property type="evidence" value="ECO:0007669"/>
    <property type="project" value="TreeGrafter"/>
</dbReference>
<evidence type="ECO:0000256" key="4">
    <source>
        <dbReference type="ARBA" id="ARBA00022723"/>
    </source>
</evidence>
<evidence type="ECO:0000313" key="8">
    <source>
        <dbReference type="EMBL" id="AIA30869.1"/>
    </source>
</evidence>
<dbReference type="InterPro" id="IPR050793">
    <property type="entry name" value="CMP-NeuNAc_synthase"/>
</dbReference>
<name>A0A059XQM4_9BACT</name>
<evidence type="ECO:0000256" key="1">
    <source>
        <dbReference type="ARBA" id="ARBA00001946"/>
    </source>
</evidence>
<dbReference type="PIRSF" id="PIRSF006118">
    <property type="entry name" value="KDO8-P_Ptase"/>
    <property type="match status" value="1"/>
</dbReference>
<gene>
    <name evidence="8" type="ORF">Y981_09305</name>
</gene>
<dbReference type="Gene3D" id="3.40.50.1000">
    <property type="entry name" value="HAD superfamily/HAD-like"/>
    <property type="match status" value="1"/>
</dbReference>
<organism evidence="8 9">
    <name type="scientific">Leptospirillum ferriphilum YSK</name>
    <dbReference type="NCBI Taxonomy" id="1441628"/>
    <lineage>
        <taxon>Bacteria</taxon>
        <taxon>Pseudomonadati</taxon>
        <taxon>Nitrospirota</taxon>
        <taxon>Nitrospiria</taxon>
        <taxon>Nitrospirales</taxon>
        <taxon>Nitrospiraceae</taxon>
        <taxon>Leptospirillum</taxon>
    </lineage>
</organism>
<dbReference type="InterPro" id="IPR036412">
    <property type="entry name" value="HAD-like_sf"/>
</dbReference>
<accession>A0A059XQM4</accession>
<comment type="similarity">
    <text evidence="2">Belongs to the KdsC family.</text>
</comment>
<dbReference type="HOGENOM" id="CLU_106694_0_1_0"/>
<keyword evidence="6 7" id="KW-0460">Magnesium</keyword>
<evidence type="ECO:0000256" key="2">
    <source>
        <dbReference type="ARBA" id="ARBA00005893"/>
    </source>
</evidence>
<reference evidence="8 9" key="2">
    <citation type="journal article" date="2015" name="Biomed. Res. Int.">
        <title>Effects of Arsenite Resistance on the Growth and Functional Gene Expression of Leptospirillum ferriphilum and Acidithiobacillus thiooxidans in Pure Culture and Coculture.</title>
        <authorList>
            <person name="Jiang H."/>
            <person name="Liang Y."/>
            <person name="Yin H."/>
            <person name="Xiao Y."/>
            <person name="Guo X."/>
            <person name="Xu Y."/>
            <person name="Hu Q."/>
            <person name="Liu H."/>
            <person name="Liu X."/>
        </authorList>
    </citation>
    <scope>NUCLEOTIDE SEQUENCE [LARGE SCALE GENOMIC DNA]</scope>
    <source>
        <strain evidence="8 9">YSK</strain>
    </source>
</reference>
<dbReference type="NCBIfam" id="TIGR01670">
    <property type="entry name" value="KdsC-phosphatas"/>
    <property type="match status" value="1"/>
</dbReference>
<dbReference type="OrthoDB" id="9805604at2"/>
<feature type="binding site" evidence="7">
    <location>
        <position position="22"/>
    </location>
    <ligand>
        <name>Mg(2+)</name>
        <dbReference type="ChEBI" id="CHEBI:18420"/>
    </ligand>
</feature>
<dbReference type="AlphaFoldDB" id="A0A059XQM4"/>
<feature type="binding site" evidence="7">
    <location>
        <position position="24"/>
    </location>
    <ligand>
        <name>substrate</name>
    </ligand>
</feature>
<protein>
    <submittedName>
        <fullName evidence="8">3-deoxy-D-manno-octulosonate 8-phosphate phosphatase</fullName>
        <ecNumber evidence="8">3.1.3.45</ecNumber>
    </submittedName>
</protein>
<dbReference type="EMBL" id="CP007243">
    <property type="protein sequence ID" value="AIA30869.1"/>
    <property type="molecule type" value="Genomic_DNA"/>
</dbReference>
<evidence type="ECO:0000256" key="6">
    <source>
        <dbReference type="ARBA" id="ARBA00022842"/>
    </source>
</evidence>
<evidence type="ECO:0000313" key="9">
    <source>
        <dbReference type="Proteomes" id="UP000027059"/>
    </source>
</evidence>
<dbReference type="EC" id="3.1.3.45" evidence="8"/>
<dbReference type="GO" id="GO:0046872">
    <property type="term" value="F:metal ion binding"/>
    <property type="evidence" value="ECO:0007669"/>
    <property type="project" value="UniProtKB-KW"/>
</dbReference>